<accession>A0A552UTD6</accession>
<reference evidence="2 3" key="1">
    <citation type="submission" date="2019-07" db="EMBL/GenBank/DDBJ databases">
        <title>Flavobacterium sp. nov., isolated from glacier ice.</title>
        <authorList>
            <person name="Liu Q."/>
            <person name="Xin Y.-H."/>
        </authorList>
    </citation>
    <scope>NUCLEOTIDE SEQUENCE [LARGE SCALE GENOMIC DNA]</scope>
    <source>
        <strain evidence="2 3">ZT4R6</strain>
    </source>
</reference>
<evidence type="ECO:0000313" key="2">
    <source>
        <dbReference type="EMBL" id="TRW21478.1"/>
    </source>
</evidence>
<keyword evidence="3" id="KW-1185">Reference proteome</keyword>
<organism evidence="2 3">
    <name type="scientific">Flavobacterium zepuense</name>
    <dbReference type="NCBI Taxonomy" id="2593302"/>
    <lineage>
        <taxon>Bacteria</taxon>
        <taxon>Pseudomonadati</taxon>
        <taxon>Bacteroidota</taxon>
        <taxon>Flavobacteriia</taxon>
        <taxon>Flavobacteriales</taxon>
        <taxon>Flavobacteriaceae</taxon>
        <taxon>Flavobacterium</taxon>
    </lineage>
</organism>
<dbReference type="EMBL" id="VJVZ01000019">
    <property type="protein sequence ID" value="TRW21478.1"/>
    <property type="molecule type" value="Genomic_DNA"/>
</dbReference>
<dbReference type="RefSeq" id="WP_143375243.1">
    <property type="nucleotide sequence ID" value="NZ_VJVZ01000019.1"/>
</dbReference>
<name>A0A552UTD6_9FLAO</name>
<keyword evidence="1" id="KW-1133">Transmembrane helix</keyword>
<keyword evidence="1" id="KW-0812">Transmembrane</keyword>
<evidence type="ECO:0008006" key="4">
    <source>
        <dbReference type="Google" id="ProtNLM"/>
    </source>
</evidence>
<protein>
    <recommendedName>
        <fullName evidence="4">Transmembrane protein</fullName>
    </recommendedName>
</protein>
<dbReference type="OrthoDB" id="9787344at2"/>
<feature type="transmembrane region" description="Helical" evidence="1">
    <location>
        <begin position="39"/>
        <end position="59"/>
    </location>
</feature>
<gene>
    <name evidence="2" type="ORF">FMM05_20220</name>
</gene>
<comment type="caution">
    <text evidence="2">The sequence shown here is derived from an EMBL/GenBank/DDBJ whole genome shotgun (WGS) entry which is preliminary data.</text>
</comment>
<feature type="transmembrane region" description="Helical" evidence="1">
    <location>
        <begin position="115"/>
        <end position="136"/>
    </location>
</feature>
<evidence type="ECO:0000256" key="1">
    <source>
        <dbReference type="SAM" id="Phobius"/>
    </source>
</evidence>
<dbReference type="AlphaFoldDB" id="A0A552UTD6"/>
<dbReference type="Proteomes" id="UP000320643">
    <property type="component" value="Unassembled WGS sequence"/>
</dbReference>
<keyword evidence="1" id="KW-0472">Membrane</keyword>
<proteinExistence type="predicted"/>
<evidence type="ECO:0000313" key="3">
    <source>
        <dbReference type="Proteomes" id="UP000320643"/>
    </source>
</evidence>
<sequence length="153" mass="17743">MENTTYRNKWFRLLAALAGSLIIVFNGRPFDLIAALAVPIFYPAFIVNFLVALLLVHAIHKVTLHLDKMCPWEEDPIVRLSYQINLGLLAPAFIDVVIISIYFLALGQDIRTNNFFLIDFPIVILLLLIWNAYYCLHYMLLYLKHKRVKPHSD</sequence>
<feature type="transmembrane region" description="Helical" evidence="1">
    <location>
        <begin position="80"/>
        <end position="103"/>
    </location>
</feature>